<organism evidence="2 3">
    <name type="scientific">Anabaena lutea FACHB-196</name>
    <dbReference type="NCBI Taxonomy" id="2692881"/>
    <lineage>
        <taxon>Bacteria</taxon>
        <taxon>Bacillati</taxon>
        <taxon>Cyanobacteriota</taxon>
        <taxon>Cyanophyceae</taxon>
        <taxon>Nostocales</taxon>
        <taxon>Nostocaceae</taxon>
        <taxon>Anabaena</taxon>
    </lineage>
</organism>
<reference evidence="2 3" key="1">
    <citation type="journal article" date="2020" name="ISME J.">
        <title>Comparative genomics reveals insights into cyanobacterial evolution and habitat adaptation.</title>
        <authorList>
            <person name="Chen M.Y."/>
            <person name="Teng W.K."/>
            <person name="Zhao L."/>
            <person name="Hu C.X."/>
            <person name="Zhou Y.K."/>
            <person name="Han B.P."/>
            <person name="Song L.R."/>
            <person name="Shu W.S."/>
        </authorList>
    </citation>
    <scope>NUCLEOTIDE SEQUENCE [LARGE SCALE GENOMIC DNA]</scope>
    <source>
        <strain evidence="2 3">FACHB-196</strain>
    </source>
</reference>
<dbReference type="PANTHER" id="PTHR34449:SF2">
    <property type="entry name" value="RHO TERMINATION FACTOR"/>
    <property type="match status" value="1"/>
</dbReference>
<evidence type="ECO:0000313" key="3">
    <source>
        <dbReference type="Proteomes" id="UP000640531"/>
    </source>
</evidence>
<gene>
    <name evidence="2" type="ORF">H6G59_10905</name>
</gene>
<dbReference type="RefSeq" id="WP_190714309.1">
    <property type="nucleotide sequence ID" value="NZ_JACJST010000008.1"/>
</dbReference>
<accession>A0ABR8FGT6</accession>
<dbReference type="EMBL" id="JACJST010000008">
    <property type="protein sequence ID" value="MBD2568402.1"/>
    <property type="molecule type" value="Genomic_DNA"/>
</dbReference>
<feature type="domain" description="Rho termination factor-like N-terminal" evidence="1">
    <location>
        <begin position="147"/>
        <end position="178"/>
    </location>
</feature>
<dbReference type="Pfam" id="PF07498">
    <property type="entry name" value="Rho_N"/>
    <property type="match status" value="1"/>
</dbReference>
<evidence type="ECO:0000313" key="2">
    <source>
        <dbReference type="EMBL" id="MBD2568402.1"/>
    </source>
</evidence>
<keyword evidence="3" id="KW-1185">Reference proteome</keyword>
<evidence type="ECO:0000259" key="1">
    <source>
        <dbReference type="Pfam" id="PF07498"/>
    </source>
</evidence>
<sequence length="182" mass="20908">MSNKVKKVKAEVVKPITLEESFDIVLNKLEKLEQDMVDSDKAVYRAVGEFVDSTVTVTQNIVDIALSPEQLNIDSISEDDFCQELNKRFNLLRIEADQLLLTAYSDEEIERVLRVEKLLDRITNRINSLPLNATEQSNKTKEKLQPELKNLSITQLKAIAKERKLKGYSNLKKYQLIELLSQ</sequence>
<dbReference type="InterPro" id="IPR011112">
    <property type="entry name" value="Rho-like_N"/>
</dbReference>
<protein>
    <submittedName>
        <fullName evidence="2">Rho termination factor N-terminal domain-containing protein</fullName>
    </submittedName>
</protein>
<name>A0ABR8FGT6_9NOST</name>
<comment type="caution">
    <text evidence="2">The sequence shown here is derived from an EMBL/GenBank/DDBJ whole genome shotgun (WGS) entry which is preliminary data.</text>
</comment>
<dbReference type="Proteomes" id="UP000640531">
    <property type="component" value="Unassembled WGS sequence"/>
</dbReference>
<dbReference type="PANTHER" id="PTHR34449">
    <property type="entry name" value="RHO TERMINATION FACTOR"/>
    <property type="match status" value="1"/>
</dbReference>
<proteinExistence type="predicted"/>